<dbReference type="SUPFAM" id="SSF54928">
    <property type="entry name" value="RNA-binding domain, RBD"/>
    <property type="match status" value="3"/>
</dbReference>
<dbReference type="PROSITE" id="PS50102">
    <property type="entry name" value="RRM"/>
    <property type="match status" value="4"/>
</dbReference>
<accession>A0A3G2S7G8</accession>
<dbReference type="AlphaFoldDB" id="A0A3G2S7G8"/>
<evidence type="ECO:0000313" key="6">
    <source>
        <dbReference type="EMBL" id="AYO43993.1"/>
    </source>
</evidence>
<dbReference type="InterPro" id="IPR039171">
    <property type="entry name" value="Cwc2/Slt11"/>
</dbReference>
<evidence type="ECO:0000259" key="5">
    <source>
        <dbReference type="PROSITE" id="PS50102"/>
    </source>
</evidence>
<dbReference type="OrthoDB" id="6407164at2759"/>
<feature type="domain" description="RRM" evidence="5">
    <location>
        <begin position="145"/>
        <end position="218"/>
    </location>
</feature>
<dbReference type="GO" id="GO:0010494">
    <property type="term" value="C:cytoplasmic stress granule"/>
    <property type="evidence" value="ECO:0007669"/>
    <property type="project" value="TreeGrafter"/>
</dbReference>
<keyword evidence="7" id="KW-1185">Reference proteome</keyword>
<name>A0A3G2S7G8_MALR7</name>
<organism evidence="6 7">
    <name type="scientific">Malassezia restricta (strain ATCC 96810 / NBRC 103918 / CBS 7877)</name>
    <name type="common">Seborrheic dermatitis infection agent</name>
    <dbReference type="NCBI Taxonomy" id="425264"/>
    <lineage>
        <taxon>Eukaryota</taxon>
        <taxon>Fungi</taxon>
        <taxon>Dikarya</taxon>
        <taxon>Basidiomycota</taxon>
        <taxon>Ustilaginomycotina</taxon>
        <taxon>Malasseziomycetes</taxon>
        <taxon>Malasseziales</taxon>
        <taxon>Malasseziaceae</taxon>
        <taxon>Malassezia</taxon>
    </lineage>
</organism>
<evidence type="ECO:0000256" key="4">
    <source>
        <dbReference type="SAM" id="MobiDB-lite"/>
    </source>
</evidence>
<reference evidence="6 7" key="1">
    <citation type="submission" date="2018-10" db="EMBL/GenBank/DDBJ databases">
        <title>Complete genome sequence of Malassezia restricta CBS 7877.</title>
        <authorList>
            <person name="Morand S.C."/>
            <person name="Bertignac M."/>
            <person name="Iltis A."/>
            <person name="Kolder I."/>
            <person name="Pirovano W."/>
            <person name="Jourdain R."/>
            <person name="Clavaud C."/>
        </authorList>
    </citation>
    <scope>NUCLEOTIDE SEQUENCE [LARGE SCALE GENOMIC DNA]</scope>
    <source>
        <strain evidence="6 7">CBS 7877</strain>
    </source>
</reference>
<sequence length="612" mass="66636">MHDAELHPEAASAQASPHATPSISSSTSSTALDQASSAMHTLRVTDSDESTSLLPATPYSHEAAYPIVPPTLPSSAAATPSSMAMPMVGWSSPMAASMPYMMAIPGGGQSPLPLAYPNYAAPGTSHDFAMPTAAMATTGMVPVGRTVYIGNMPPDVSAEELLDNVHFGPIESVRLLPEKNCAFVSFLSGQVAAAFHADSSVRRISLRNRELKIGWGKPSVPPPAVMYAVQHHNASRNVYFGQLDDSVTEDTLRSTLSKYGPIDQIKLIREQRIAFVHFLSIQAAMKVVSSLPMDTEWSKYRINYGKDRCAYVPKGQQQTQAHNHQAAAMGLATAMWLGYPTGYLNYGQVPPGSPFYMDAESSASTDPEARARFQGQMLGQVEPQMYQFGNRTVYLGNLHPDTTVEDICNHVRGGILQSIRYMPDRHIAFVTFVDHNTALTFFHMALVSGINVLNRRLKIGWGKPTGPLSPAIALAVQSGASRNVYIGNISDHALMSEEKIRQDLSQYGELEMVNTLRERNCAFANFTNIQSAIKCIEGLKYHPDYQSVKVSYGKDRCGNPPKYLSRLAMNWQAQTRAAPFPVGQAEEPMPHDASTPHDQHGSSPSPEPLIST</sequence>
<dbReference type="Gene3D" id="3.30.70.330">
    <property type="match status" value="4"/>
</dbReference>
<dbReference type="FunFam" id="3.30.70.330:FF:000120">
    <property type="entry name" value="Negative regulator of differentiation 1"/>
    <property type="match status" value="2"/>
</dbReference>
<keyword evidence="2 3" id="KW-0694">RNA-binding</keyword>
<feature type="compositionally biased region" description="Basic and acidic residues" evidence="4">
    <location>
        <begin position="588"/>
        <end position="600"/>
    </location>
</feature>
<feature type="domain" description="RRM" evidence="5">
    <location>
        <begin position="482"/>
        <end position="555"/>
    </location>
</feature>
<dbReference type="GO" id="GO:0010468">
    <property type="term" value="P:regulation of gene expression"/>
    <property type="evidence" value="ECO:0007669"/>
    <property type="project" value="UniProtKB-ARBA"/>
</dbReference>
<dbReference type="STRING" id="425264.A0A3G2S7G8"/>
<feature type="domain" description="RRM" evidence="5">
    <location>
        <begin position="391"/>
        <end position="464"/>
    </location>
</feature>
<evidence type="ECO:0000313" key="7">
    <source>
        <dbReference type="Proteomes" id="UP000269793"/>
    </source>
</evidence>
<dbReference type="GO" id="GO:0003729">
    <property type="term" value="F:mRNA binding"/>
    <property type="evidence" value="ECO:0007669"/>
    <property type="project" value="TreeGrafter"/>
</dbReference>
<proteinExistence type="predicted"/>
<feature type="domain" description="RRM" evidence="5">
    <location>
        <begin position="236"/>
        <end position="307"/>
    </location>
</feature>
<keyword evidence="1" id="KW-0677">Repeat</keyword>
<dbReference type="SMART" id="SM00360">
    <property type="entry name" value="RRM"/>
    <property type="match status" value="4"/>
</dbReference>
<feature type="region of interest" description="Disordered" evidence="4">
    <location>
        <begin position="578"/>
        <end position="612"/>
    </location>
</feature>
<dbReference type="InterPro" id="IPR012677">
    <property type="entry name" value="Nucleotide-bd_a/b_plait_sf"/>
</dbReference>
<gene>
    <name evidence="6" type="primary">nrd1</name>
    <name evidence="6" type="ORF">DNF11_3043</name>
</gene>
<dbReference type="PANTHER" id="PTHR14089:SF8">
    <property type="entry name" value="RNA-BINDING PROTEIN MRN1"/>
    <property type="match status" value="1"/>
</dbReference>
<evidence type="ECO:0000256" key="3">
    <source>
        <dbReference type="PROSITE-ProRule" id="PRU00176"/>
    </source>
</evidence>
<dbReference type="PANTHER" id="PTHR14089">
    <property type="entry name" value="PRE-MRNA-SPLICING FACTOR RBM22"/>
    <property type="match status" value="1"/>
</dbReference>
<protein>
    <submittedName>
        <fullName evidence="6">Negative regulator of differentiation 1</fullName>
    </submittedName>
</protein>
<dbReference type="InterPro" id="IPR035979">
    <property type="entry name" value="RBD_domain_sf"/>
</dbReference>
<dbReference type="VEuPathDB" id="FungiDB:DNF11_3043"/>
<dbReference type="FunFam" id="3.30.70.330:FF:000400">
    <property type="entry name" value="Negative regulator of differentiation 1"/>
    <property type="match status" value="1"/>
</dbReference>
<dbReference type="Pfam" id="PF00076">
    <property type="entry name" value="RRM_1"/>
    <property type="match status" value="3"/>
</dbReference>
<feature type="compositionally biased region" description="Low complexity" evidence="4">
    <location>
        <begin position="15"/>
        <end position="38"/>
    </location>
</feature>
<dbReference type="EMBL" id="CP033152">
    <property type="protein sequence ID" value="AYO43993.1"/>
    <property type="molecule type" value="Genomic_DNA"/>
</dbReference>
<evidence type="ECO:0000256" key="2">
    <source>
        <dbReference type="ARBA" id="ARBA00022884"/>
    </source>
</evidence>
<dbReference type="CDD" id="cd12522">
    <property type="entry name" value="RRM4_MRN1"/>
    <property type="match status" value="1"/>
</dbReference>
<evidence type="ECO:0000256" key="1">
    <source>
        <dbReference type="ARBA" id="ARBA00022737"/>
    </source>
</evidence>
<dbReference type="GO" id="GO:0000398">
    <property type="term" value="P:mRNA splicing, via spliceosome"/>
    <property type="evidence" value="ECO:0007669"/>
    <property type="project" value="TreeGrafter"/>
</dbReference>
<dbReference type="InterPro" id="IPR000504">
    <property type="entry name" value="RRM_dom"/>
</dbReference>
<dbReference type="Proteomes" id="UP000269793">
    <property type="component" value="Chromosome V"/>
</dbReference>
<feature type="region of interest" description="Disordered" evidence="4">
    <location>
        <begin position="1"/>
        <end position="55"/>
    </location>
</feature>